<evidence type="ECO:0000313" key="1">
    <source>
        <dbReference type="EMBL" id="OGF82500.1"/>
    </source>
</evidence>
<proteinExistence type="predicted"/>
<dbReference type="EMBL" id="MFIE01000018">
    <property type="protein sequence ID" value="OGF82500.1"/>
    <property type="molecule type" value="Genomic_DNA"/>
</dbReference>
<sequence>MKDVMDAAMDGIDHGKDYYARVHNLNFLDIIFDARKKALEPEKRLMLAVLGDALYCLQKYANAGKVEKQRLYREADNWIFEDDEDSIFSFNNICEIVGISPSYLRKGIVEWKRNNLNGVAKDAFARRYATHRIRARPRVKEK</sequence>
<name>A0A1F5X3P0_9BACT</name>
<evidence type="ECO:0000313" key="2">
    <source>
        <dbReference type="Proteomes" id="UP000178684"/>
    </source>
</evidence>
<dbReference type="Proteomes" id="UP000178684">
    <property type="component" value="Unassembled WGS sequence"/>
</dbReference>
<dbReference type="AlphaFoldDB" id="A0A1F5X3P0"/>
<organism evidence="1 2">
    <name type="scientific">Candidatus Giovannonibacteria bacterium RIFCSPLOWO2_01_FULL_46_13</name>
    <dbReference type="NCBI Taxonomy" id="1798352"/>
    <lineage>
        <taxon>Bacteria</taxon>
        <taxon>Candidatus Giovannoniibacteriota</taxon>
    </lineage>
</organism>
<gene>
    <name evidence="1" type="ORF">A3B18_00805</name>
</gene>
<protein>
    <submittedName>
        <fullName evidence="1">Uncharacterized protein</fullName>
    </submittedName>
</protein>
<reference evidence="1 2" key="1">
    <citation type="journal article" date="2016" name="Nat. Commun.">
        <title>Thousands of microbial genomes shed light on interconnected biogeochemical processes in an aquifer system.</title>
        <authorList>
            <person name="Anantharaman K."/>
            <person name="Brown C.T."/>
            <person name="Hug L.A."/>
            <person name="Sharon I."/>
            <person name="Castelle C.J."/>
            <person name="Probst A.J."/>
            <person name="Thomas B.C."/>
            <person name="Singh A."/>
            <person name="Wilkins M.J."/>
            <person name="Karaoz U."/>
            <person name="Brodie E.L."/>
            <person name="Williams K.H."/>
            <person name="Hubbard S.S."/>
            <person name="Banfield J.F."/>
        </authorList>
    </citation>
    <scope>NUCLEOTIDE SEQUENCE [LARGE SCALE GENOMIC DNA]</scope>
</reference>
<comment type="caution">
    <text evidence="1">The sequence shown here is derived from an EMBL/GenBank/DDBJ whole genome shotgun (WGS) entry which is preliminary data.</text>
</comment>
<accession>A0A1F5X3P0</accession>